<keyword evidence="2" id="KW-1185">Reference proteome</keyword>
<name>A0ABD2Q5V9_9PLAT</name>
<dbReference type="AlphaFoldDB" id="A0ABD2Q5V9"/>
<gene>
    <name evidence="1" type="ORF">Ciccas_006834</name>
</gene>
<sequence length="535" mass="59874">MVVSTTLYRIEGNQCVGRTSNQTVECGLCHKKESRTVGTCNVCTGKERVTIVNTVRNPITKACEEKTTFQDNDCAKCEAKTWDESRCTKNEEVIITSFERMPNAACTACPVTSKTKALSSTCETNKTVSHCDTNTCKQTITTVTRAIKECGCQVADPVTKIVDCCCLPKLSHVQCVNGCNVTHTYGTGNVIDGTCKYTEQQHRKCNNVTFTAIDTYRKFKIVDCKVVQYNDDVVRECTIPCTRSSTDICTADHKIKQRIIDCVGRGPVEKFSEPKTPVCQQPDASPRQECNKETCDLKIFAKYAEVDMTTKPDCSGQDNRTVTTVYYDKDHENFVCIPKNISRVEMCKCPNATEEYIGCNNNEVKKFKVTTFMLQDGKCNPVVTENCPATEVTKQKCDSSTNDRTILTTYYEVHPTNCTCVKKEKVDRQICGKDCKPAQISTDGNKNETKLIKVLPNHTKCPDTTESRHCEKDQLKVTKHTYTCIKKTEFGVEYLDAQKNDQVSVTDVASICKSTQSRTGCENGFEKGDQPHCLW</sequence>
<organism evidence="1 2">
    <name type="scientific">Cichlidogyrus casuarinus</name>
    <dbReference type="NCBI Taxonomy" id="1844966"/>
    <lineage>
        <taxon>Eukaryota</taxon>
        <taxon>Metazoa</taxon>
        <taxon>Spiralia</taxon>
        <taxon>Lophotrochozoa</taxon>
        <taxon>Platyhelminthes</taxon>
        <taxon>Monogenea</taxon>
        <taxon>Monopisthocotylea</taxon>
        <taxon>Dactylogyridea</taxon>
        <taxon>Ancyrocephalidae</taxon>
        <taxon>Cichlidogyrus</taxon>
    </lineage>
</organism>
<proteinExistence type="predicted"/>
<accession>A0ABD2Q5V9</accession>
<dbReference type="Proteomes" id="UP001626550">
    <property type="component" value="Unassembled WGS sequence"/>
</dbReference>
<evidence type="ECO:0000313" key="2">
    <source>
        <dbReference type="Proteomes" id="UP001626550"/>
    </source>
</evidence>
<evidence type="ECO:0000313" key="1">
    <source>
        <dbReference type="EMBL" id="KAL3314547.1"/>
    </source>
</evidence>
<comment type="caution">
    <text evidence="1">The sequence shown here is derived from an EMBL/GenBank/DDBJ whole genome shotgun (WGS) entry which is preliminary data.</text>
</comment>
<protein>
    <submittedName>
        <fullName evidence="1">Uncharacterized protein</fullName>
    </submittedName>
</protein>
<dbReference type="EMBL" id="JBJKFK010000966">
    <property type="protein sequence ID" value="KAL3314547.1"/>
    <property type="molecule type" value="Genomic_DNA"/>
</dbReference>
<reference evidence="1 2" key="1">
    <citation type="submission" date="2024-11" db="EMBL/GenBank/DDBJ databases">
        <title>Adaptive evolution of stress response genes in parasites aligns with host niche diversity.</title>
        <authorList>
            <person name="Hahn C."/>
            <person name="Resl P."/>
        </authorList>
    </citation>
    <scope>NUCLEOTIDE SEQUENCE [LARGE SCALE GENOMIC DNA]</scope>
    <source>
        <strain evidence="1">EGGRZ-B1_66</strain>
        <tissue evidence="1">Body</tissue>
    </source>
</reference>